<gene>
    <name evidence="1" type="ORF">KEF85_15900</name>
</gene>
<keyword evidence="1" id="KW-0378">Hydrolase</keyword>
<dbReference type="InterPro" id="IPR023198">
    <property type="entry name" value="PGP-like_dom2"/>
</dbReference>
<dbReference type="Gene3D" id="3.40.50.1000">
    <property type="entry name" value="HAD superfamily/HAD-like"/>
    <property type="match status" value="1"/>
</dbReference>
<dbReference type="GO" id="GO:0008967">
    <property type="term" value="F:phosphoglycolate phosphatase activity"/>
    <property type="evidence" value="ECO:0007669"/>
    <property type="project" value="TreeGrafter"/>
</dbReference>
<evidence type="ECO:0000313" key="2">
    <source>
        <dbReference type="Proteomes" id="UP000676649"/>
    </source>
</evidence>
<reference evidence="1" key="1">
    <citation type="submission" date="2021-04" db="EMBL/GenBank/DDBJ databases">
        <title>Draft genome sequence data of methanotrophic Methylovulum sp. strain S1L and Methylomonas sp. strain S2AM isolated from boreal lake water columns.</title>
        <authorList>
            <person name="Rissanen A.J."/>
            <person name="Mangayil R."/>
            <person name="Svenning M.M."/>
            <person name="Khanongnuch R."/>
        </authorList>
    </citation>
    <scope>NUCLEOTIDE SEQUENCE</scope>
    <source>
        <strain evidence="1">S2AM</strain>
    </source>
</reference>
<protein>
    <submittedName>
        <fullName evidence="1">HAD family hydrolase</fullName>
    </submittedName>
</protein>
<dbReference type="KEGG" id="mpad:KEF85_15900"/>
<dbReference type="EMBL" id="CP073754">
    <property type="protein sequence ID" value="QWF70777.1"/>
    <property type="molecule type" value="Genomic_DNA"/>
</dbReference>
<organism evidence="1 2">
    <name type="scientific">Methylomonas paludis</name>
    <dbReference type="NCBI Taxonomy" id="1173101"/>
    <lineage>
        <taxon>Bacteria</taxon>
        <taxon>Pseudomonadati</taxon>
        <taxon>Pseudomonadota</taxon>
        <taxon>Gammaproteobacteria</taxon>
        <taxon>Methylococcales</taxon>
        <taxon>Methylococcaceae</taxon>
        <taxon>Methylomonas</taxon>
    </lineage>
</organism>
<keyword evidence="2" id="KW-1185">Reference proteome</keyword>
<sequence>MKNPIIYALDFDGVICDSAIETGISGWKAATQIWPDMPVDAPTEMVELFRQARPIIETGYEAILAMRSLYLGATVDSLYQGCAEQFQALMQEAQVDSAQLKKLFGDTRDLWIAADKAGWIGQNPLYAGVVEKLARLNQHSDWYVVTTKQERFVRMILSGAGIELADERIFGLDRNLSKIEVLKILQDRHPEQALHFYEDRLPTLLKVAQQAELANVELLFAAWGYNGAAEQAEAVAAGFKLVQLGEFLV</sequence>
<dbReference type="Gene3D" id="1.10.150.240">
    <property type="entry name" value="Putative phosphatase, domain 2"/>
    <property type="match status" value="1"/>
</dbReference>
<dbReference type="GO" id="GO:0005829">
    <property type="term" value="C:cytosol"/>
    <property type="evidence" value="ECO:0007669"/>
    <property type="project" value="TreeGrafter"/>
</dbReference>
<dbReference type="RefSeq" id="WP_215582217.1">
    <property type="nucleotide sequence ID" value="NZ_CP073754.1"/>
</dbReference>
<dbReference type="AlphaFoldDB" id="A0A975MMZ1"/>
<dbReference type="PANTHER" id="PTHR43434:SF21">
    <property type="entry name" value="SLL0295 PROTEIN"/>
    <property type="match status" value="1"/>
</dbReference>
<dbReference type="GO" id="GO:0006281">
    <property type="term" value="P:DNA repair"/>
    <property type="evidence" value="ECO:0007669"/>
    <property type="project" value="TreeGrafter"/>
</dbReference>
<evidence type="ECO:0000313" key="1">
    <source>
        <dbReference type="EMBL" id="QWF70777.1"/>
    </source>
</evidence>
<dbReference type="InterPro" id="IPR023214">
    <property type="entry name" value="HAD_sf"/>
</dbReference>
<dbReference type="PANTHER" id="PTHR43434">
    <property type="entry name" value="PHOSPHOGLYCOLATE PHOSPHATASE"/>
    <property type="match status" value="1"/>
</dbReference>
<dbReference type="InterPro" id="IPR050155">
    <property type="entry name" value="HAD-like_hydrolase_sf"/>
</dbReference>
<name>A0A975MMZ1_9GAMM</name>
<accession>A0A975MMZ1</accession>
<dbReference type="Proteomes" id="UP000676649">
    <property type="component" value="Chromosome"/>
</dbReference>
<proteinExistence type="predicted"/>
<dbReference type="SUPFAM" id="SSF56784">
    <property type="entry name" value="HAD-like"/>
    <property type="match status" value="1"/>
</dbReference>
<dbReference type="InterPro" id="IPR036412">
    <property type="entry name" value="HAD-like_sf"/>
</dbReference>